<organism evidence="1 2">
    <name type="scientific">Stecheria intestinalis</name>
    <dbReference type="NCBI Taxonomy" id="2606630"/>
    <lineage>
        <taxon>Bacteria</taxon>
        <taxon>Bacillati</taxon>
        <taxon>Bacillota</taxon>
        <taxon>Erysipelotrichia</taxon>
        <taxon>Erysipelotrichales</taxon>
        <taxon>Erysipelotrichaceae</taxon>
        <taxon>Stecheria</taxon>
    </lineage>
</organism>
<keyword evidence="2" id="KW-1185">Reference proteome</keyword>
<dbReference type="AlphaFoldDB" id="A0A7X2TET5"/>
<gene>
    <name evidence="1" type="ORF">FYJ51_00745</name>
</gene>
<proteinExistence type="predicted"/>
<name>A0A7X2TET5_9FIRM</name>
<reference evidence="1 2" key="1">
    <citation type="submission" date="2019-08" db="EMBL/GenBank/DDBJ databases">
        <title>In-depth cultivation of the pig gut microbiome towards novel bacterial diversity and tailored functional studies.</title>
        <authorList>
            <person name="Wylensek D."/>
            <person name="Hitch T.C.A."/>
            <person name="Clavel T."/>
        </authorList>
    </citation>
    <scope>NUCLEOTIDE SEQUENCE [LARGE SCALE GENOMIC DNA]</scope>
    <source>
        <strain evidence="1 2">Oil+RF-744-GAM-WT-6</strain>
    </source>
</reference>
<accession>A0A7X2TET5</accession>
<dbReference type="Proteomes" id="UP000461880">
    <property type="component" value="Unassembled WGS sequence"/>
</dbReference>
<protein>
    <submittedName>
        <fullName evidence="1">Uncharacterized protein</fullName>
    </submittedName>
</protein>
<dbReference type="EMBL" id="VUMN01000001">
    <property type="protein sequence ID" value="MSS57440.1"/>
    <property type="molecule type" value="Genomic_DNA"/>
</dbReference>
<comment type="caution">
    <text evidence="1">The sequence shown here is derived from an EMBL/GenBank/DDBJ whole genome shotgun (WGS) entry which is preliminary data.</text>
</comment>
<sequence>MMKSKYGINLAEDEQPFYFAWDADKKHIQLIDNGVRVQEFIDGKWVDVENETLGRWDQKDITKEEFDKVTGGVMPDVDPKDVIPL</sequence>
<dbReference type="RefSeq" id="WP_105303702.1">
    <property type="nucleotide sequence ID" value="NZ_JAQXPC010000057.1"/>
</dbReference>
<evidence type="ECO:0000313" key="1">
    <source>
        <dbReference type="EMBL" id="MSS57440.1"/>
    </source>
</evidence>
<evidence type="ECO:0000313" key="2">
    <source>
        <dbReference type="Proteomes" id="UP000461880"/>
    </source>
</evidence>